<gene>
    <name evidence="2" type="ORF">AV942_09405</name>
</gene>
<organism evidence="2 3">
    <name type="scientific">Alteromonas mediterranea</name>
    <dbReference type="NCBI Taxonomy" id="314275"/>
    <lineage>
        <taxon>Bacteria</taxon>
        <taxon>Pseudomonadati</taxon>
        <taxon>Pseudomonadota</taxon>
        <taxon>Gammaproteobacteria</taxon>
        <taxon>Alteromonadales</taxon>
        <taxon>Alteromonadaceae</taxon>
        <taxon>Alteromonas/Salinimonas group</taxon>
        <taxon>Alteromonas</taxon>
    </lineage>
</organism>
<evidence type="ECO:0000313" key="3">
    <source>
        <dbReference type="Proteomes" id="UP000061468"/>
    </source>
</evidence>
<dbReference type="InterPro" id="IPR011335">
    <property type="entry name" value="Restrct_endonuc-II-like"/>
</dbReference>
<proteinExistence type="predicted"/>
<dbReference type="GO" id="GO:0004519">
    <property type="term" value="F:endonuclease activity"/>
    <property type="evidence" value="ECO:0007669"/>
    <property type="project" value="InterPro"/>
</dbReference>
<reference evidence="2 3" key="1">
    <citation type="submission" date="2015-12" db="EMBL/GenBank/DDBJ databases">
        <title>Intraspecies pangenome expansion in the marine bacterium Alteromonas.</title>
        <authorList>
            <person name="Lopez-Perez M."/>
            <person name="Rodriguez-Valera F."/>
        </authorList>
    </citation>
    <scope>NUCLEOTIDE SEQUENCE [LARGE SCALE GENOMIC DNA]</scope>
    <source>
        <strain evidence="2 3">UM8</strain>
    </source>
</reference>
<sequence length="241" mass="26564">MFLFYHRAQDSTNINFYKGGLFESLLKDYLEKVGYNIELRKKSSSLEYDIEGVAKATSQRIIGEAKAHSKSMSGQTISAFVGKLLPLGLVEKKVHGLFLSLSPLTPEAEDYFKQVKAMGLTVKTGQTLYNEISEALSLPDDVTLQKTIDELGYDVVAPNILKTDSGVFKLMVIKMKTSGTPSTFAVFNSSGVLLSDTSFCRALRDSLTELSGFDFLESKDNDSYSGNKNARETAFFKVVVA</sequence>
<dbReference type="Proteomes" id="UP000061468">
    <property type="component" value="Chromosome"/>
</dbReference>
<dbReference type="SUPFAM" id="SSF52980">
    <property type="entry name" value="Restriction endonuclease-like"/>
    <property type="match status" value="1"/>
</dbReference>
<dbReference type="RefSeq" id="WP_015067079.1">
    <property type="nucleotide sequence ID" value="NZ_CP013928.1"/>
</dbReference>
<evidence type="ECO:0000259" key="1">
    <source>
        <dbReference type="Pfam" id="PF04471"/>
    </source>
</evidence>
<feature type="domain" description="Restriction endonuclease type IV Mrr" evidence="1">
    <location>
        <begin position="22"/>
        <end position="128"/>
    </location>
</feature>
<dbReference type="AlphaFoldDB" id="A0AAC9AD74"/>
<dbReference type="InterPro" id="IPR011856">
    <property type="entry name" value="tRNA_endonuc-like_dom_sf"/>
</dbReference>
<dbReference type="Gene3D" id="3.40.1350.10">
    <property type="match status" value="1"/>
</dbReference>
<dbReference type="GO" id="GO:0003677">
    <property type="term" value="F:DNA binding"/>
    <property type="evidence" value="ECO:0007669"/>
    <property type="project" value="InterPro"/>
</dbReference>
<accession>A0AAC9AD74</accession>
<evidence type="ECO:0000313" key="2">
    <source>
        <dbReference type="EMBL" id="AMJ78487.1"/>
    </source>
</evidence>
<dbReference type="EMBL" id="CP013928">
    <property type="protein sequence ID" value="AMJ78487.1"/>
    <property type="molecule type" value="Genomic_DNA"/>
</dbReference>
<dbReference type="InterPro" id="IPR007560">
    <property type="entry name" value="Restrct_endonuc_IV_Mrr"/>
</dbReference>
<dbReference type="Pfam" id="PF04471">
    <property type="entry name" value="Mrr_cat"/>
    <property type="match status" value="1"/>
</dbReference>
<protein>
    <recommendedName>
        <fullName evidence="1">Restriction endonuclease type IV Mrr domain-containing protein</fullName>
    </recommendedName>
</protein>
<name>A0AAC9AD74_9ALTE</name>
<dbReference type="GO" id="GO:0009307">
    <property type="term" value="P:DNA restriction-modification system"/>
    <property type="evidence" value="ECO:0007669"/>
    <property type="project" value="InterPro"/>
</dbReference>